<feature type="transmembrane region" description="Helical" evidence="4">
    <location>
        <begin position="302"/>
        <end position="326"/>
    </location>
</feature>
<evidence type="ECO:0000256" key="1">
    <source>
        <dbReference type="ARBA" id="ARBA00022692"/>
    </source>
</evidence>
<dbReference type="Pfam" id="PF07690">
    <property type="entry name" value="MFS_1"/>
    <property type="match status" value="1"/>
</dbReference>
<keyword evidence="1 4" id="KW-0812">Transmembrane</keyword>
<name>A0A1V6LUU4_9FLAO</name>
<dbReference type="RefSeq" id="WP_080318273.1">
    <property type="nucleotide sequence ID" value="NZ_MTBC01000002.1"/>
</dbReference>
<dbReference type="AlphaFoldDB" id="A0A1V6LUU4"/>
<reference evidence="6 7" key="1">
    <citation type="submission" date="2016-12" db="EMBL/GenBank/DDBJ databases">
        <authorList>
            <person name="Song W.-J."/>
            <person name="Kurnit D.M."/>
        </authorList>
    </citation>
    <scope>NUCLEOTIDE SEQUENCE [LARGE SCALE GENOMIC DNA]</scope>
    <source>
        <strain evidence="6 7">HSG9</strain>
    </source>
</reference>
<keyword evidence="3 4" id="KW-0472">Membrane</keyword>
<feature type="transmembrane region" description="Helical" evidence="4">
    <location>
        <begin position="338"/>
        <end position="362"/>
    </location>
</feature>
<dbReference type="GO" id="GO:0005886">
    <property type="term" value="C:plasma membrane"/>
    <property type="evidence" value="ECO:0007669"/>
    <property type="project" value="TreeGrafter"/>
</dbReference>
<dbReference type="InterPro" id="IPR036259">
    <property type="entry name" value="MFS_trans_sf"/>
</dbReference>
<keyword evidence="2 4" id="KW-1133">Transmembrane helix</keyword>
<feature type="transmembrane region" description="Helical" evidence="4">
    <location>
        <begin position="368"/>
        <end position="385"/>
    </location>
</feature>
<dbReference type="Gene3D" id="1.20.1250.20">
    <property type="entry name" value="MFS general substrate transporter like domains"/>
    <property type="match status" value="1"/>
</dbReference>
<evidence type="ECO:0000259" key="5">
    <source>
        <dbReference type="PROSITE" id="PS50850"/>
    </source>
</evidence>
<dbReference type="PANTHER" id="PTHR23521">
    <property type="entry name" value="TRANSPORTER MFS SUPERFAMILY"/>
    <property type="match status" value="1"/>
</dbReference>
<dbReference type="EMBL" id="MTBC01000002">
    <property type="protein sequence ID" value="OQD43908.1"/>
    <property type="molecule type" value="Genomic_DNA"/>
</dbReference>
<sequence>MPTNRKVLLVIVFAQFCCTSLWFAGNAVYHDLLLAYDLLPSALAHLTTAVQFGFITGTLVFALLSFADRFSPSKVFLVSALLAGVFNLGLLYNTNTLFSLMGFRFVTGFFLAGIYPVGMKIAADYFQQGLGKSLGFLVGALVLGTALPHLLKDLTATISWTSVIWSTTLLSFLGGSLMVLLIPDGPFRKKGSKLKLQQLGGLFKHKDFRMAAFGYFGHMWELYTFWAFVPVMLFTYYQKIETTPTYTSLLAFAIIATGGLACVCSGYAAQKFGTKKIAGLTLALSGVCCLVSPLFFTTVNEILFIAFLFFWGAVVVADSPLFSTLVAHNADAKTKGTALTLVNCLGYSLTIVSIQLIAYLSTRIPTEFLFMILGVGPAFGVLALVKKRSNTK</sequence>
<keyword evidence="7" id="KW-1185">Reference proteome</keyword>
<dbReference type="OrthoDB" id="9781976at2"/>
<feature type="transmembrane region" description="Helical" evidence="4">
    <location>
        <begin position="74"/>
        <end position="92"/>
    </location>
</feature>
<comment type="caution">
    <text evidence="6">The sequence shown here is derived from an EMBL/GenBank/DDBJ whole genome shotgun (WGS) entry which is preliminary data.</text>
</comment>
<feature type="transmembrane region" description="Helical" evidence="4">
    <location>
        <begin position="212"/>
        <end position="237"/>
    </location>
</feature>
<feature type="domain" description="Major facilitator superfamily (MFS) profile" evidence="5">
    <location>
        <begin position="1"/>
        <end position="392"/>
    </location>
</feature>
<feature type="transmembrane region" description="Helical" evidence="4">
    <location>
        <begin position="277"/>
        <end position="296"/>
    </location>
</feature>
<evidence type="ECO:0000313" key="6">
    <source>
        <dbReference type="EMBL" id="OQD43908.1"/>
    </source>
</evidence>
<protein>
    <submittedName>
        <fullName evidence="6">MFS transporter</fullName>
    </submittedName>
</protein>
<dbReference type="InterPro" id="IPR011701">
    <property type="entry name" value="MFS"/>
</dbReference>
<dbReference type="PROSITE" id="PS50850">
    <property type="entry name" value="MFS"/>
    <property type="match status" value="1"/>
</dbReference>
<feature type="transmembrane region" description="Helical" evidence="4">
    <location>
        <begin position="7"/>
        <end position="29"/>
    </location>
</feature>
<gene>
    <name evidence="6" type="ORF">BUL40_04710</name>
</gene>
<organism evidence="6 7">
    <name type="scientific">Croceivirga radicis</name>
    <dbReference type="NCBI Taxonomy" id="1929488"/>
    <lineage>
        <taxon>Bacteria</taxon>
        <taxon>Pseudomonadati</taxon>
        <taxon>Bacteroidota</taxon>
        <taxon>Flavobacteriia</taxon>
        <taxon>Flavobacteriales</taxon>
        <taxon>Flavobacteriaceae</taxon>
        <taxon>Croceivirga</taxon>
    </lineage>
</organism>
<evidence type="ECO:0000313" key="7">
    <source>
        <dbReference type="Proteomes" id="UP000191680"/>
    </source>
</evidence>
<dbReference type="InterPro" id="IPR020846">
    <property type="entry name" value="MFS_dom"/>
</dbReference>
<evidence type="ECO:0000256" key="2">
    <source>
        <dbReference type="ARBA" id="ARBA00022989"/>
    </source>
</evidence>
<feature type="transmembrane region" description="Helical" evidence="4">
    <location>
        <begin position="130"/>
        <end position="151"/>
    </location>
</feature>
<proteinExistence type="predicted"/>
<accession>A0A1V6LUU4</accession>
<evidence type="ECO:0000256" key="4">
    <source>
        <dbReference type="SAM" id="Phobius"/>
    </source>
</evidence>
<dbReference type="Proteomes" id="UP000191680">
    <property type="component" value="Unassembled WGS sequence"/>
</dbReference>
<dbReference type="SUPFAM" id="SSF103473">
    <property type="entry name" value="MFS general substrate transporter"/>
    <property type="match status" value="1"/>
</dbReference>
<dbReference type="GO" id="GO:0022857">
    <property type="term" value="F:transmembrane transporter activity"/>
    <property type="evidence" value="ECO:0007669"/>
    <property type="project" value="InterPro"/>
</dbReference>
<dbReference type="PANTHER" id="PTHR23521:SF3">
    <property type="entry name" value="MFS TRANSPORTER"/>
    <property type="match status" value="1"/>
</dbReference>
<feature type="transmembrane region" description="Helical" evidence="4">
    <location>
        <begin position="249"/>
        <end position="270"/>
    </location>
</feature>
<feature type="transmembrane region" description="Helical" evidence="4">
    <location>
        <begin position="163"/>
        <end position="183"/>
    </location>
</feature>
<feature type="transmembrane region" description="Helical" evidence="4">
    <location>
        <begin position="98"/>
        <end position="118"/>
    </location>
</feature>
<feature type="transmembrane region" description="Helical" evidence="4">
    <location>
        <begin position="49"/>
        <end position="67"/>
    </location>
</feature>
<evidence type="ECO:0000256" key="3">
    <source>
        <dbReference type="ARBA" id="ARBA00023136"/>
    </source>
</evidence>